<keyword evidence="7" id="KW-1185">Reference proteome</keyword>
<gene>
    <name evidence="6" type="ORF">ACFQGD_20480</name>
</gene>
<dbReference type="InterPro" id="IPR039420">
    <property type="entry name" value="WalR-like"/>
</dbReference>
<evidence type="ECO:0000259" key="4">
    <source>
        <dbReference type="PROSITE" id="PS50110"/>
    </source>
</evidence>
<dbReference type="Pfam" id="PF00072">
    <property type="entry name" value="Response_reg"/>
    <property type="match status" value="1"/>
</dbReference>
<feature type="modified residue" description="4-aspartylphosphate" evidence="2">
    <location>
        <position position="51"/>
    </location>
</feature>
<feature type="domain" description="Response regulatory" evidence="4">
    <location>
        <begin position="2"/>
        <end position="116"/>
    </location>
</feature>
<evidence type="ECO:0000256" key="1">
    <source>
        <dbReference type="ARBA" id="ARBA00023125"/>
    </source>
</evidence>
<evidence type="ECO:0000256" key="3">
    <source>
        <dbReference type="PROSITE-ProRule" id="PRU01091"/>
    </source>
</evidence>
<protein>
    <submittedName>
        <fullName evidence="6">Response regulator transcription factor</fullName>
    </submittedName>
</protein>
<dbReference type="Gene3D" id="1.10.10.10">
    <property type="entry name" value="Winged helix-like DNA-binding domain superfamily/Winged helix DNA-binding domain"/>
    <property type="match status" value="1"/>
</dbReference>
<dbReference type="EMBL" id="JBHSXX010000001">
    <property type="protein sequence ID" value="MFC6869517.1"/>
    <property type="molecule type" value="Genomic_DNA"/>
</dbReference>
<name>A0ABW2C2I6_9PSEU</name>
<dbReference type="InterPro" id="IPR001867">
    <property type="entry name" value="OmpR/PhoB-type_DNA-bd"/>
</dbReference>
<accession>A0ABW2C2I6</accession>
<reference evidence="7" key="1">
    <citation type="journal article" date="2019" name="Int. J. Syst. Evol. Microbiol.">
        <title>The Global Catalogue of Microorganisms (GCM) 10K type strain sequencing project: providing services to taxonomists for standard genome sequencing and annotation.</title>
        <authorList>
            <consortium name="The Broad Institute Genomics Platform"/>
            <consortium name="The Broad Institute Genome Sequencing Center for Infectious Disease"/>
            <person name="Wu L."/>
            <person name="Ma J."/>
        </authorList>
    </citation>
    <scope>NUCLEOTIDE SEQUENCE [LARGE SCALE GENOMIC DNA]</scope>
    <source>
        <strain evidence="7">KCTC 32255</strain>
    </source>
</reference>
<dbReference type="Gene3D" id="3.40.50.2300">
    <property type="match status" value="1"/>
</dbReference>
<sequence length="226" mass="24171">MRVLVVEDEEALAEAVARGLRREGMAVDVALNGDDGHEKAMITRYDVIVLDRDLPGMPGDELCREIVASGQLSRVLMLTASGTVEDRVTGLSLGADDYLAKPFAFPELVARVRALGRRSTPAKPPLLTAGDVRLDPAKRTVHRDSGPIELTRKEFGVLEVLLGAGGAVVSSEELLERVWDENADPFTTTVRVTVMTLRKKLGEPGIIETVVGSGYRVPGAGTAANA</sequence>
<dbReference type="SMART" id="SM00448">
    <property type="entry name" value="REC"/>
    <property type="match status" value="1"/>
</dbReference>
<dbReference type="Gene3D" id="6.10.250.690">
    <property type="match status" value="1"/>
</dbReference>
<proteinExistence type="predicted"/>
<evidence type="ECO:0000313" key="6">
    <source>
        <dbReference type="EMBL" id="MFC6869517.1"/>
    </source>
</evidence>
<dbReference type="PROSITE" id="PS51755">
    <property type="entry name" value="OMPR_PHOB"/>
    <property type="match status" value="1"/>
</dbReference>
<evidence type="ECO:0000313" key="7">
    <source>
        <dbReference type="Proteomes" id="UP001596337"/>
    </source>
</evidence>
<dbReference type="PANTHER" id="PTHR48111:SF36">
    <property type="entry name" value="TRANSCRIPTIONAL REGULATORY PROTEIN CUTR"/>
    <property type="match status" value="1"/>
</dbReference>
<keyword evidence="2" id="KW-0597">Phosphoprotein</keyword>
<feature type="domain" description="OmpR/PhoB-type" evidence="5">
    <location>
        <begin position="124"/>
        <end position="219"/>
    </location>
</feature>
<dbReference type="SMART" id="SM00862">
    <property type="entry name" value="Trans_reg_C"/>
    <property type="match status" value="1"/>
</dbReference>
<dbReference type="PROSITE" id="PS50110">
    <property type="entry name" value="RESPONSE_REGULATORY"/>
    <property type="match status" value="1"/>
</dbReference>
<dbReference type="PANTHER" id="PTHR48111">
    <property type="entry name" value="REGULATOR OF RPOS"/>
    <property type="match status" value="1"/>
</dbReference>
<keyword evidence="1 3" id="KW-0238">DNA-binding</keyword>
<evidence type="ECO:0000259" key="5">
    <source>
        <dbReference type="PROSITE" id="PS51755"/>
    </source>
</evidence>
<dbReference type="InterPro" id="IPR011006">
    <property type="entry name" value="CheY-like_superfamily"/>
</dbReference>
<dbReference type="RefSeq" id="WP_345397133.1">
    <property type="nucleotide sequence ID" value="NZ_BAABLA010000027.1"/>
</dbReference>
<dbReference type="InterPro" id="IPR036388">
    <property type="entry name" value="WH-like_DNA-bd_sf"/>
</dbReference>
<dbReference type="Pfam" id="PF00486">
    <property type="entry name" value="Trans_reg_C"/>
    <property type="match status" value="1"/>
</dbReference>
<dbReference type="InterPro" id="IPR001789">
    <property type="entry name" value="Sig_transdc_resp-reg_receiver"/>
</dbReference>
<dbReference type="CDD" id="cd19935">
    <property type="entry name" value="REC_OmpR_CusR-like"/>
    <property type="match status" value="1"/>
</dbReference>
<organism evidence="6 7">
    <name type="scientific">Haloechinothrix salitolerans</name>
    <dbReference type="NCBI Taxonomy" id="926830"/>
    <lineage>
        <taxon>Bacteria</taxon>
        <taxon>Bacillati</taxon>
        <taxon>Actinomycetota</taxon>
        <taxon>Actinomycetes</taxon>
        <taxon>Pseudonocardiales</taxon>
        <taxon>Pseudonocardiaceae</taxon>
        <taxon>Haloechinothrix</taxon>
    </lineage>
</organism>
<comment type="caution">
    <text evidence="6">The sequence shown here is derived from an EMBL/GenBank/DDBJ whole genome shotgun (WGS) entry which is preliminary data.</text>
</comment>
<dbReference type="SUPFAM" id="SSF52172">
    <property type="entry name" value="CheY-like"/>
    <property type="match status" value="1"/>
</dbReference>
<dbReference type="CDD" id="cd00383">
    <property type="entry name" value="trans_reg_C"/>
    <property type="match status" value="1"/>
</dbReference>
<dbReference type="Proteomes" id="UP001596337">
    <property type="component" value="Unassembled WGS sequence"/>
</dbReference>
<feature type="DNA-binding region" description="OmpR/PhoB-type" evidence="3">
    <location>
        <begin position="124"/>
        <end position="219"/>
    </location>
</feature>
<evidence type="ECO:0000256" key="2">
    <source>
        <dbReference type="PROSITE-ProRule" id="PRU00169"/>
    </source>
</evidence>